<feature type="region of interest" description="Disordered" evidence="5">
    <location>
        <begin position="17"/>
        <end position="63"/>
    </location>
</feature>
<dbReference type="STRING" id="5466.A0A4V3HXH4"/>
<dbReference type="Proteomes" id="UP000295703">
    <property type="component" value="Unassembled WGS sequence"/>
</dbReference>
<feature type="region of interest" description="Disordered" evidence="5">
    <location>
        <begin position="286"/>
        <end position="310"/>
    </location>
</feature>
<dbReference type="GO" id="GO:0008270">
    <property type="term" value="F:zinc ion binding"/>
    <property type="evidence" value="ECO:0007669"/>
    <property type="project" value="InterPro"/>
</dbReference>
<accession>A0A4V3HXH4</accession>
<dbReference type="SUPFAM" id="SSF57701">
    <property type="entry name" value="Zn2/Cys6 DNA-binding domain"/>
    <property type="match status" value="1"/>
</dbReference>
<dbReference type="InterPro" id="IPR036864">
    <property type="entry name" value="Zn2-C6_fun-type_DNA-bd_sf"/>
</dbReference>
<dbReference type="InterPro" id="IPR050987">
    <property type="entry name" value="AtrR-like"/>
</dbReference>
<dbReference type="AlphaFoldDB" id="A0A4V3HXH4"/>
<name>A0A4V3HXH4_COLTR</name>
<feature type="compositionally biased region" description="Basic and acidic residues" evidence="5">
    <location>
        <begin position="52"/>
        <end position="62"/>
    </location>
</feature>
<feature type="domain" description="Zn(2)-C6 fungal-type" evidence="6">
    <location>
        <begin position="69"/>
        <end position="103"/>
    </location>
</feature>
<reference evidence="7 8" key="1">
    <citation type="submission" date="2018-12" db="EMBL/GenBank/DDBJ databases">
        <title>Genome sequence and assembly of Colletotrichum trifolii.</title>
        <authorList>
            <person name="Gan P."/>
            <person name="Shirasu K."/>
        </authorList>
    </citation>
    <scope>NUCLEOTIDE SEQUENCE [LARGE SCALE GENOMIC DNA]</scope>
    <source>
        <strain evidence="7 8">543-2</strain>
    </source>
</reference>
<feature type="compositionally biased region" description="Basic residues" evidence="5">
    <location>
        <begin position="457"/>
        <end position="476"/>
    </location>
</feature>
<keyword evidence="4" id="KW-0539">Nucleus</keyword>
<proteinExistence type="predicted"/>
<comment type="caution">
    <text evidence="7">The sequence shown here is derived from an EMBL/GenBank/DDBJ whole genome shotgun (WGS) entry which is preliminary data.</text>
</comment>
<dbReference type="SMART" id="SM00066">
    <property type="entry name" value="GAL4"/>
    <property type="match status" value="1"/>
</dbReference>
<evidence type="ECO:0000256" key="5">
    <source>
        <dbReference type="SAM" id="MobiDB-lite"/>
    </source>
</evidence>
<dbReference type="PANTHER" id="PTHR46910">
    <property type="entry name" value="TRANSCRIPTION FACTOR PDR1"/>
    <property type="match status" value="1"/>
</dbReference>
<evidence type="ECO:0000256" key="1">
    <source>
        <dbReference type="ARBA" id="ARBA00004123"/>
    </source>
</evidence>
<keyword evidence="2" id="KW-0479">Metal-binding</keyword>
<dbReference type="Pfam" id="PF00172">
    <property type="entry name" value="Zn_clus"/>
    <property type="match status" value="1"/>
</dbReference>
<evidence type="ECO:0000256" key="3">
    <source>
        <dbReference type="ARBA" id="ARBA00023125"/>
    </source>
</evidence>
<comment type="subcellular location">
    <subcellularLocation>
        <location evidence="1">Nucleus</location>
    </subcellularLocation>
</comment>
<evidence type="ECO:0000313" key="7">
    <source>
        <dbReference type="EMBL" id="TDZ71715.1"/>
    </source>
</evidence>
<feature type="region of interest" description="Disordered" evidence="5">
    <location>
        <begin position="454"/>
        <end position="484"/>
    </location>
</feature>
<dbReference type="EMBL" id="RYZW01000010">
    <property type="protein sequence ID" value="TDZ71715.1"/>
    <property type="molecule type" value="Genomic_DNA"/>
</dbReference>
<evidence type="ECO:0000256" key="4">
    <source>
        <dbReference type="ARBA" id="ARBA00023242"/>
    </source>
</evidence>
<evidence type="ECO:0000313" key="8">
    <source>
        <dbReference type="Proteomes" id="UP000295703"/>
    </source>
</evidence>
<keyword evidence="3" id="KW-0238">DNA-binding</keyword>
<dbReference type="PANTHER" id="PTHR46910:SF3">
    <property type="entry name" value="HALOTOLERANCE PROTEIN 9-RELATED"/>
    <property type="match status" value="1"/>
</dbReference>
<dbReference type="CDD" id="cd00067">
    <property type="entry name" value="GAL4"/>
    <property type="match status" value="1"/>
</dbReference>
<gene>
    <name evidence="7" type="ORF">CTRI78_v001834</name>
</gene>
<organism evidence="7 8">
    <name type="scientific">Colletotrichum trifolii</name>
    <dbReference type="NCBI Taxonomy" id="5466"/>
    <lineage>
        <taxon>Eukaryota</taxon>
        <taxon>Fungi</taxon>
        <taxon>Dikarya</taxon>
        <taxon>Ascomycota</taxon>
        <taxon>Pezizomycotina</taxon>
        <taxon>Sordariomycetes</taxon>
        <taxon>Hypocreomycetidae</taxon>
        <taxon>Glomerellales</taxon>
        <taxon>Glomerellaceae</taxon>
        <taxon>Colletotrichum</taxon>
        <taxon>Colletotrichum orbiculare species complex</taxon>
    </lineage>
</organism>
<dbReference type="Gene3D" id="4.10.240.10">
    <property type="entry name" value="Zn(2)-C6 fungal-type DNA-binding domain"/>
    <property type="match status" value="1"/>
</dbReference>
<dbReference type="GO" id="GO:0000981">
    <property type="term" value="F:DNA-binding transcription factor activity, RNA polymerase II-specific"/>
    <property type="evidence" value="ECO:0007669"/>
    <property type="project" value="InterPro"/>
</dbReference>
<feature type="region of interest" description="Disordered" evidence="5">
    <location>
        <begin position="328"/>
        <end position="355"/>
    </location>
</feature>
<feature type="compositionally biased region" description="Low complexity" evidence="5">
    <location>
        <begin position="389"/>
        <end position="401"/>
    </location>
</feature>
<dbReference type="PROSITE" id="PS50048">
    <property type="entry name" value="ZN2_CY6_FUNGAL_2"/>
    <property type="match status" value="1"/>
</dbReference>
<dbReference type="GO" id="GO:0005634">
    <property type="term" value="C:nucleus"/>
    <property type="evidence" value="ECO:0007669"/>
    <property type="project" value="UniProtKB-SubCell"/>
</dbReference>
<protein>
    <submittedName>
        <fullName evidence="7">Putative transcriptional regulatory protein</fullName>
    </submittedName>
</protein>
<evidence type="ECO:0000256" key="2">
    <source>
        <dbReference type="ARBA" id="ARBA00022723"/>
    </source>
</evidence>
<dbReference type="GO" id="GO:0003677">
    <property type="term" value="F:DNA binding"/>
    <property type="evidence" value="ECO:0007669"/>
    <property type="project" value="UniProtKB-KW"/>
</dbReference>
<feature type="region of interest" description="Disordered" evidence="5">
    <location>
        <begin position="389"/>
        <end position="422"/>
    </location>
</feature>
<evidence type="ECO:0000259" key="6">
    <source>
        <dbReference type="PROSITE" id="PS50048"/>
    </source>
</evidence>
<feature type="compositionally biased region" description="Gly residues" evidence="5">
    <location>
        <begin position="288"/>
        <end position="298"/>
    </location>
</feature>
<dbReference type="InterPro" id="IPR001138">
    <property type="entry name" value="Zn2Cys6_DnaBD"/>
</dbReference>
<sequence>MGSPTCYPDARRYSRLEPPYVYADRQQRYSSSNSTTSTSASTTSEARTSTMTERESETDTPPRKRIAVACGRCRKRKIRCSGDAGHGMPCQNCKAAGADNCMFLRVASQEAPWVSPTDPSFPYELKTARAFAHSAHALGSPLTASAAAHYGPEMHDGLSRHAGYPPSSAGSYSYGAGKYYPSMPSWPATPAAAYAAAADDGTGTVDYSSAMGYTYPYHSHDQSYLYRMAAAKPAASPDLYVNTDTAAYAYSSTPLVHRPASAAANPSPADTTPSFSLSAVAASLPQTNGGGGAGGGGTADRLLPNPRPYRTETPSYAAAAVAAAPAKQQAVSTSPGPDVYDATQQPAYPPAAHTLPSMTHMRDAVVAGYPASSASSADSVFSASESSYKYTDASSSHSSSSSGGGGRRGSGEASTSSVPGSLANGQAYTVTAPSMYAAVAGRHVGAYALLDEEQAHQHHQHHQHQHQHQQHHHAGRRVGSLSAS</sequence>
<keyword evidence="8" id="KW-1185">Reference proteome</keyword>
<dbReference type="PROSITE" id="PS00463">
    <property type="entry name" value="ZN2_CY6_FUNGAL_1"/>
    <property type="match status" value="1"/>
</dbReference>
<feature type="compositionally biased region" description="Low complexity" evidence="5">
    <location>
        <begin position="30"/>
        <end position="51"/>
    </location>
</feature>